<dbReference type="RefSeq" id="WP_094265548.1">
    <property type="nucleotide sequence ID" value="NZ_NOWF01000011.1"/>
</dbReference>
<dbReference type="InterPro" id="IPR012678">
    <property type="entry name" value="Ribosomal_uL23/eL15/eS24_sf"/>
</dbReference>
<dbReference type="GO" id="GO:0006412">
    <property type="term" value="P:translation"/>
    <property type="evidence" value="ECO:0007669"/>
    <property type="project" value="UniProtKB-UniRule"/>
</dbReference>
<dbReference type="InterPro" id="IPR013025">
    <property type="entry name" value="Ribosomal_uL23-like"/>
</dbReference>
<dbReference type="GO" id="GO:1990904">
    <property type="term" value="C:ribonucleoprotein complex"/>
    <property type="evidence" value="ECO:0007669"/>
    <property type="project" value="UniProtKB-KW"/>
</dbReference>
<evidence type="ECO:0000256" key="7">
    <source>
        <dbReference type="RuleBase" id="RU003934"/>
    </source>
</evidence>
<protein>
    <recommendedName>
        <fullName evidence="6">Large ribosomal subunit protein uL23</fullName>
    </recommendedName>
</protein>
<evidence type="ECO:0000256" key="1">
    <source>
        <dbReference type="ARBA" id="ARBA00006700"/>
    </source>
</evidence>
<sequence>MKDPRDIIRRPLVTEKTTDFMEENKYTFEVDLKANKTEIKKAIEKIFDVKVAQVNTMRVKGKPKRMGRYEGRTPNRKKAIVKLTDDSKGIEIFEV</sequence>
<comment type="similarity">
    <text evidence="1 6 7">Belongs to the universal ribosomal protein uL23 family.</text>
</comment>
<dbReference type="HAMAP" id="MF_01369_B">
    <property type="entry name" value="Ribosomal_uL23_B"/>
    <property type="match status" value="1"/>
</dbReference>
<evidence type="ECO:0000256" key="5">
    <source>
        <dbReference type="ARBA" id="ARBA00023274"/>
    </source>
</evidence>
<dbReference type="NCBIfam" id="NF004366">
    <property type="entry name" value="PRK05738.3-2"/>
    <property type="match status" value="1"/>
</dbReference>
<evidence type="ECO:0000256" key="3">
    <source>
        <dbReference type="ARBA" id="ARBA00022884"/>
    </source>
</evidence>
<accession>A0A235B2Q5</accession>
<dbReference type="OrthoDB" id="9793353at2"/>
<comment type="caution">
    <text evidence="8">The sequence shown here is derived from an EMBL/GenBank/DDBJ whole genome shotgun (WGS) entry which is preliminary data.</text>
</comment>
<evidence type="ECO:0000256" key="6">
    <source>
        <dbReference type="HAMAP-Rule" id="MF_01369"/>
    </source>
</evidence>
<evidence type="ECO:0000313" key="8">
    <source>
        <dbReference type="EMBL" id="OYD06532.1"/>
    </source>
</evidence>
<dbReference type="GO" id="GO:0003735">
    <property type="term" value="F:structural constituent of ribosome"/>
    <property type="evidence" value="ECO:0007669"/>
    <property type="project" value="InterPro"/>
</dbReference>
<organism evidence="8 9">
    <name type="scientific">Paludifilum halophilum</name>
    <dbReference type="NCBI Taxonomy" id="1642702"/>
    <lineage>
        <taxon>Bacteria</taxon>
        <taxon>Bacillati</taxon>
        <taxon>Bacillota</taxon>
        <taxon>Bacilli</taxon>
        <taxon>Bacillales</taxon>
        <taxon>Thermoactinomycetaceae</taxon>
        <taxon>Paludifilum</taxon>
    </lineage>
</organism>
<comment type="subunit">
    <text evidence="6">Part of the 50S ribosomal subunit. Contacts protein L29, and trigger factor when it is bound to the ribosome.</text>
</comment>
<dbReference type="NCBIfam" id="NF004363">
    <property type="entry name" value="PRK05738.2-4"/>
    <property type="match status" value="1"/>
</dbReference>
<keyword evidence="2 6" id="KW-0699">rRNA-binding</keyword>
<dbReference type="Proteomes" id="UP000215459">
    <property type="component" value="Unassembled WGS sequence"/>
</dbReference>
<dbReference type="GO" id="GO:0005840">
    <property type="term" value="C:ribosome"/>
    <property type="evidence" value="ECO:0007669"/>
    <property type="project" value="UniProtKB-KW"/>
</dbReference>
<dbReference type="Gene3D" id="3.30.70.330">
    <property type="match status" value="1"/>
</dbReference>
<dbReference type="AlphaFoldDB" id="A0A235B2Q5"/>
<evidence type="ECO:0000313" key="9">
    <source>
        <dbReference type="Proteomes" id="UP000215459"/>
    </source>
</evidence>
<keyword evidence="9" id="KW-1185">Reference proteome</keyword>
<gene>
    <name evidence="6" type="primary">rplW</name>
    <name evidence="8" type="ORF">CHM34_15650</name>
</gene>
<comment type="function">
    <text evidence="6">One of the early assembly proteins it binds 23S rRNA. One of the proteins that surrounds the polypeptide exit tunnel on the outside of the ribosome. Forms the main docking site for trigger factor binding to the ribosome.</text>
</comment>
<dbReference type="FunFam" id="3.30.70.330:FF:000001">
    <property type="entry name" value="50S ribosomal protein L23"/>
    <property type="match status" value="1"/>
</dbReference>
<keyword evidence="4 6" id="KW-0689">Ribosomal protein</keyword>
<keyword evidence="5 6" id="KW-0687">Ribonucleoprotein</keyword>
<dbReference type="InterPro" id="IPR012677">
    <property type="entry name" value="Nucleotide-bd_a/b_plait_sf"/>
</dbReference>
<dbReference type="PANTHER" id="PTHR11620">
    <property type="entry name" value="60S RIBOSOMAL PROTEIN L23A"/>
    <property type="match status" value="1"/>
</dbReference>
<evidence type="ECO:0000256" key="2">
    <source>
        <dbReference type="ARBA" id="ARBA00022730"/>
    </source>
</evidence>
<keyword evidence="3 6" id="KW-0694">RNA-binding</keyword>
<dbReference type="PROSITE" id="PS00050">
    <property type="entry name" value="RIBOSOMAL_L23"/>
    <property type="match status" value="1"/>
</dbReference>
<dbReference type="SUPFAM" id="SSF54189">
    <property type="entry name" value="Ribosomal proteins S24e, L23 and L15e"/>
    <property type="match status" value="1"/>
</dbReference>
<proteinExistence type="inferred from homology"/>
<dbReference type="Pfam" id="PF00276">
    <property type="entry name" value="Ribosomal_L23"/>
    <property type="match status" value="1"/>
</dbReference>
<dbReference type="GO" id="GO:0019843">
    <property type="term" value="F:rRNA binding"/>
    <property type="evidence" value="ECO:0007669"/>
    <property type="project" value="UniProtKB-UniRule"/>
</dbReference>
<evidence type="ECO:0000256" key="4">
    <source>
        <dbReference type="ARBA" id="ARBA00022980"/>
    </source>
</evidence>
<dbReference type="InterPro" id="IPR001014">
    <property type="entry name" value="Ribosomal_uL23_CS"/>
</dbReference>
<reference evidence="8 9" key="1">
    <citation type="submission" date="2017-07" db="EMBL/GenBank/DDBJ databases">
        <title>The genome sequence of Paludifilum halophilum highlights mechanisms for microbial adaptation to high salt environemnts.</title>
        <authorList>
            <person name="Belbahri L."/>
        </authorList>
    </citation>
    <scope>NUCLEOTIDE SEQUENCE [LARGE SCALE GENOMIC DNA]</scope>
    <source>
        <strain evidence="8 9">DSM 102817</strain>
    </source>
</reference>
<dbReference type="EMBL" id="NOWF01000011">
    <property type="protein sequence ID" value="OYD06532.1"/>
    <property type="molecule type" value="Genomic_DNA"/>
</dbReference>
<name>A0A235B2Q5_9BACL</name>